<evidence type="ECO:0000313" key="7">
    <source>
        <dbReference type="Proteomes" id="UP000328092"/>
    </source>
</evidence>
<comment type="caution">
    <text evidence="3">Lacks conserved residue(s) required for the propagation of feature annotation.</text>
</comment>
<protein>
    <submittedName>
        <fullName evidence="6">Transcriptional regulatory protein NarL</fullName>
    </submittedName>
</protein>
<dbReference type="OrthoDB" id="9782896at2"/>
<evidence type="ECO:0000259" key="5">
    <source>
        <dbReference type="PROSITE" id="PS50110"/>
    </source>
</evidence>
<dbReference type="GO" id="GO:0003677">
    <property type="term" value="F:DNA binding"/>
    <property type="evidence" value="ECO:0007669"/>
    <property type="project" value="UniProtKB-KW"/>
</dbReference>
<dbReference type="InterPro" id="IPR000792">
    <property type="entry name" value="Tscrpt_reg_LuxR_C"/>
</dbReference>
<dbReference type="PROSITE" id="PS00622">
    <property type="entry name" value="HTH_LUXR_1"/>
    <property type="match status" value="1"/>
</dbReference>
<reference evidence="6" key="1">
    <citation type="submission" date="2019-02" db="EMBL/GenBank/DDBJ databases">
        <authorList>
            <person name="Pothier F.J."/>
        </authorList>
    </citation>
    <scope>NUCLEOTIDE SEQUENCE</scope>
    <source>
        <strain evidence="6">CI-1B</strain>
    </source>
</reference>
<comment type="caution">
    <text evidence="6">The sequence shown here is derived from an EMBL/GenBank/DDBJ whole genome shotgun (WGS) entry which is preliminary data.</text>
</comment>
<accession>A0A508SS72</accession>
<dbReference type="InterPro" id="IPR058245">
    <property type="entry name" value="NreC/VraR/RcsB-like_REC"/>
</dbReference>
<feature type="domain" description="HTH luxR-type" evidence="4">
    <location>
        <begin position="146"/>
        <end position="211"/>
    </location>
</feature>
<dbReference type="Pfam" id="PF00196">
    <property type="entry name" value="GerE"/>
    <property type="match status" value="1"/>
</dbReference>
<dbReference type="CDD" id="cd17535">
    <property type="entry name" value="REC_NarL-like"/>
    <property type="match status" value="1"/>
</dbReference>
<dbReference type="AlphaFoldDB" id="A0A508SS72"/>
<dbReference type="GO" id="GO:0000160">
    <property type="term" value="P:phosphorelay signal transduction system"/>
    <property type="evidence" value="ECO:0007669"/>
    <property type="project" value="InterPro"/>
</dbReference>
<dbReference type="SUPFAM" id="SSF52172">
    <property type="entry name" value="CheY-like"/>
    <property type="match status" value="1"/>
</dbReference>
<dbReference type="SUPFAM" id="SSF46894">
    <property type="entry name" value="C-terminal effector domain of the bipartite response regulators"/>
    <property type="match status" value="1"/>
</dbReference>
<dbReference type="PANTHER" id="PTHR43214">
    <property type="entry name" value="TWO-COMPONENT RESPONSE REGULATOR"/>
    <property type="match status" value="1"/>
</dbReference>
<dbReference type="PROSITE" id="PS50043">
    <property type="entry name" value="HTH_LUXR_2"/>
    <property type="match status" value="1"/>
</dbReference>
<keyword evidence="1" id="KW-0597">Phosphoprotein</keyword>
<dbReference type="InterPro" id="IPR001789">
    <property type="entry name" value="Sig_transdc_resp-reg_receiver"/>
</dbReference>
<dbReference type="Pfam" id="PF00072">
    <property type="entry name" value="Response_reg"/>
    <property type="match status" value="1"/>
</dbReference>
<gene>
    <name evidence="6" type="primary">narL_2</name>
    <name evidence="6" type="ORF">CI1B_02900</name>
</gene>
<name>A0A508SS72_9BRAD</name>
<dbReference type="InterPro" id="IPR039420">
    <property type="entry name" value="WalR-like"/>
</dbReference>
<feature type="domain" description="Response regulatory" evidence="5">
    <location>
        <begin position="5"/>
        <end position="121"/>
    </location>
</feature>
<evidence type="ECO:0000256" key="1">
    <source>
        <dbReference type="ARBA" id="ARBA00022553"/>
    </source>
</evidence>
<organism evidence="6 7">
    <name type="scientific">Bradyrhizobium ivorense</name>
    <dbReference type="NCBI Taxonomy" id="2511166"/>
    <lineage>
        <taxon>Bacteria</taxon>
        <taxon>Pseudomonadati</taxon>
        <taxon>Pseudomonadota</taxon>
        <taxon>Alphaproteobacteria</taxon>
        <taxon>Hyphomicrobiales</taxon>
        <taxon>Nitrobacteraceae</taxon>
        <taxon>Bradyrhizobium</taxon>
    </lineage>
</organism>
<keyword evidence="7" id="KW-1185">Reference proteome</keyword>
<dbReference type="RefSeq" id="WP_139482637.1">
    <property type="nucleotide sequence ID" value="NZ_CAADFB020000021.1"/>
</dbReference>
<evidence type="ECO:0000313" key="6">
    <source>
        <dbReference type="EMBL" id="VIO65193.1"/>
    </source>
</evidence>
<dbReference type="Gene3D" id="3.40.50.2300">
    <property type="match status" value="1"/>
</dbReference>
<sequence length="211" mass="22410">MRRTRLVIADRHPIVLQGLASVFAAVRDFEIVASCSDGASCVEAIRNSGSDIALLEDAFPDVTSAEILAMIDGERLSTRVVFFAAEAQQGELAPPLAAGACNVISKHASPETLVQSLRVVAEGGTVLVGLAPGLVPAAKEADGAVVDNVLAVLTDREREIMRLVSEGLSNKAIARRLNLSQGTIKVHLHHIYQKLEINNRTALAALAMSQR</sequence>
<dbReference type="PROSITE" id="PS50110">
    <property type="entry name" value="RESPONSE_REGULATORY"/>
    <property type="match status" value="1"/>
</dbReference>
<dbReference type="Proteomes" id="UP000328092">
    <property type="component" value="Unassembled WGS sequence"/>
</dbReference>
<proteinExistence type="predicted"/>
<dbReference type="GO" id="GO:0006355">
    <property type="term" value="P:regulation of DNA-templated transcription"/>
    <property type="evidence" value="ECO:0007669"/>
    <property type="project" value="InterPro"/>
</dbReference>
<dbReference type="EMBL" id="CAADFC020000004">
    <property type="protein sequence ID" value="VIO65193.1"/>
    <property type="molecule type" value="Genomic_DNA"/>
</dbReference>
<dbReference type="InterPro" id="IPR011006">
    <property type="entry name" value="CheY-like_superfamily"/>
</dbReference>
<evidence type="ECO:0000256" key="2">
    <source>
        <dbReference type="ARBA" id="ARBA00023125"/>
    </source>
</evidence>
<dbReference type="SMART" id="SM00421">
    <property type="entry name" value="HTH_LUXR"/>
    <property type="match status" value="1"/>
</dbReference>
<evidence type="ECO:0000259" key="4">
    <source>
        <dbReference type="PROSITE" id="PS50043"/>
    </source>
</evidence>
<dbReference type="InterPro" id="IPR016032">
    <property type="entry name" value="Sig_transdc_resp-reg_C-effctor"/>
</dbReference>
<dbReference type="PRINTS" id="PR00038">
    <property type="entry name" value="HTHLUXR"/>
</dbReference>
<dbReference type="CDD" id="cd06170">
    <property type="entry name" value="LuxR_C_like"/>
    <property type="match status" value="1"/>
</dbReference>
<keyword evidence="2" id="KW-0238">DNA-binding</keyword>
<evidence type="ECO:0000256" key="3">
    <source>
        <dbReference type="PROSITE-ProRule" id="PRU00169"/>
    </source>
</evidence>